<dbReference type="PANTHER" id="PTHR11712">
    <property type="entry name" value="POLYKETIDE SYNTHASE-RELATED"/>
    <property type="match status" value="1"/>
</dbReference>
<dbReference type="PANTHER" id="PTHR11712:SF332">
    <property type="entry name" value="3-OXOACYL-[ACYL-CARRIER-PROTEIN] SYNTHASE II, CHLOROPLASTIC"/>
    <property type="match status" value="1"/>
</dbReference>
<dbReference type="InterPro" id="IPR000794">
    <property type="entry name" value="Beta-ketoacyl_synthase"/>
</dbReference>
<dbReference type="NCBIfam" id="NF004970">
    <property type="entry name" value="PRK06333.1"/>
    <property type="match status" value="1"/>
</dbReference>
<dbReference type="PROSITE" id="PS52004">
    <property type="entry name" value="KS3_2"/>
    <property type="match status" value="1"/>
</dbReference>
<dbReference type="EMBL" id="CP136892">
    <property type="protein sequence ID" value="WOL02655.1"/>
    <property type="molecule type" value="Genomic_DNA"/>
</dbReference>
<dbReference type="GO" id="GO:0005739">
    <property type="term" value="C:mitochondrion"/>
    <property type="evidence" value="ECO:0007669"/>
    <property type="project" value="TreeGrafter"/>
</dbReference>
<keyword evidence="3" id="KW-0444">Lipid biosynthesis</keyword>
<keyword evidence="10" id="KW-0732">Signal</keyword>
<evidence type="ECO:0000256" key="5">
    <source>
        <dbReference type="ARBA" id="ARBA00022832"/>
    </source>
</evidence>
<feature type="chain" id="PRO_5042865495" description="beta-ketoacyl-[acyl-carrier-protein] synthase I" evidence="10">
    <location>
        <begin position="26"/>
        <end position="554"/>
    </location>
</feature>
<accession>A0AAQ3QBP1</accession>
<keyword evidence="5" id="KW-0276">Fatty acid metabolism</keyword>
<dbReference type="GO" id="GO:0004315">
    <property type="term" value="F:3-oxoacyl-[acyl-carrier-protein] synthase activity"/>
    <property type="evidence" value="ECO:0007669"/>
    <property type="project" value="UniProtKB-EC"/>
</dbReference>
<dbReference type="GO" id="GO:0006633">
    <property type="term" value="P:fatty acid biosynthetic process"/>
    <property type="evidence" value="ECO:0007669"/>
    <property type="project" value="UniProtKB-KW"/>
</dbReference>
<keyword evidence="8" id="KW-0012">Acyltransferase</keyword>
<dbReference type="SUPFAM" id="SSF53901">
    <property type="entry name" value="Thiolase-like"/>
    <property type="match status" value="2"/>
</dbReference>
<feature type="signal peptide" evidence="10">
    <location>
        <begin position="1"/>
        <end position="25"/>
    </location>
</feature>
<dbReference type="Pfam" id="PF00109">
    <property type="entry name" value="ketoacyl-synt"/>
    <property type="match status" value="1"/>
</dbReference>
<organism evidence="12 13">
    <name type="scientific">Canna indica</name>
    <name type="common">Indian-shot</name>
    <dbReference type="NCBI Taxonomy" id="4628"/>
    <lineage>
        <taxon>Eukaryota</taxon>
        <taxon>Viridiplantae</taxon>
        <taxon>Streptophyta</taxon>
        <taxon>Embryophyta</taxon>
        <taxon>Tracheophyta</taxon>
        <taxon>Spermatophyta</taxon>
        <taxon>Magnoliopsida</taxon>
        <taxon>Liliopsida</taxon>
        <taxon>Zingiberales</taxon>
        <taxon>Cannaceae</taxon>
        <taxon>Canna</taxon>
    </lineage>
</organism>
<dbReference type="PROSITE" id="PS00606">
    <property type="entry name" value="KS3_1"/>
    <property type="match status" value="1"/>
</dbReference>
<keyword evidence="4 9" id="KW-0808">Transferase</keyword>
<dbReference type="CDD" id="cd00834">
    <property type="entry name" value="KAS_I_II"/>
    <property type="match status" value="1"/>
</dbReference>
<keyword evidence="13" id="KW-1185">Reference proteome</keyword>
<evidence type="ECO:0000313" key="12">
    <source>
        <dbReference type="EMBL" id="WOL02655.1"/>
    </source>
</evidence>
<dbReference type="InterPro" id="IPR014030">
    <property type="entry name" value="Ketoacyl_synth_N"/>
</dbReference>
<dbReference type="InterPro" id="IPR016039">
    <property type="entry name" value="Thiolase-like"/>
</dbReference>
<dbReference type="EC" id="2.3.1.41" evidence="2"/>
<sequence>MASAAVASPLGTWLAAAACMSSTAACDQDHPPRSTRRLAAAITRELRGSRLISAPLRGCKIRGLVSSRLASEPRVPDFRVNGAAAASKIDGGSSILFGLRIMDDNRWRRKAVRSNASSGKAMAIALEPAKEVSEKKKRHMKQRRVVVTGMGVVTPLGHDPDIFYNNLLEGVSGISEIETFDCSNYPTRIAGEIKSFSAEGWVAPKFSKRMDKFMLYLLTAGKKALENGGVTEEVMAQFEKTRCGVLIGSAMGGMKVFNDAIEALRVSYKKMNPFCVPFATTNMGSAMLAMDLGWMGPNYSISTACATSNFCILNAANHILRGEADVMLCGGSDAAIIPIGLGGFVACRALSQRNSDPTKASRPWDADRDGFVMGEGAGVLLLEELDHAKRRGANIYAEFLGGSFTCDAYHMTEPHPEGTGIVLCIEKALSESGVSKEDVNYVNAHATSTPSGDLKEYQALIRCFGENPELRVNSTKSMTGHLLGAAGAVEAVAVVQAIRTGWVHPNINLDNPEENVDVNRLVGSRKERLDVKVALSNSFGFGGHNSSILLAPYN</sequence>
<dbReference type="InterPro" id="IPR017568">
    <property type="entry name" value="3-oxoacyl-ACP_synth-2"/>
</dbReference>
<dbReference type="Pfam" id="PF02801">
    <property type="entry name" value="Ketoacyl-synt_C"/>
    <property type="match status" value="1"/>
</dbReference>
<evidence type="ECO:0000256" key="6">
    <source>
        <dbReference type="ARBA" id="ARBA00023098"/>
    </source>
</evidence>
<dbReference type="FunFam" id="3.40.47.10:FF:000036">
    <property type="entry name" value="3-oxoacyl-[acyl-carrier-protein] synthase II chloroplastic"/>
    <property type="match status" value="1"/>
</dbReference>
<evidence type="ECO:0000256" key="9">
    <source>
        <dbReference type="RuleBase" id="RU003694"/>
    </source>
</evidence>
<dbReference type="AlphaFoldDB" id="A0AAQ3QBP1"/>
<dbReference type="Proteomes" id="UP001327560">
    <property type="component" value="Chromosome 3"/>
</dbReference>
<evidence type="ECO:0000256" key="4">
    <source>
        <dbReference type="ARBA" id="ARBA00022679"/>
    </source>
</evidence>
<evidence type="ECO:0000256" key="8">
    <source>
        <dbReference type="ARBA" id="ARBA00023315"/>
    </source>
</evidence>
<dbReference type="NCBIfam" id="NF005589">
    <property type="entry name" value="PRK07314.1"/>
    <property type="match status" value="1"/>
</dbReference>
<evidence type="ECO:0000256" key="3">
    <source>
        <dbReference type="ARBA" id="ARBA00022516"/>
    </source>
</evidence>
<evidence type="ECO:0000313" key="13">
    <source>
        <dbReference type="Proteomes" id="UP001327560"/>
    </source>
</evidence>
<reference evidence="12 13" key="1">
    <citation type="submission" date="2023-10" db="EMBL/GenBank/DDBJ databases">
        <title>Chromosome-scale genome assembly provides insights into flower coloration mechanisms of Canna indica.</title>
        <authorList>
            <person name="Li C."/>
        </authorList>
    </citation>
    <scope>NUCLEOTIDE SEQUENCE [LARGE SCALE GENOMIC DNA]</scope>
    <source>
        <tissue evidence="12">Flower</tissue>
    </source>
</reference>
<dbReference type="NCBIfam" id="TIGR03150">
    <property type="entry name" value="fabF"/>
    <property type="match status" value="1"/>
</dbReference>
<gene>
    <name evidence="12" type="ORF">Cni_G11374</name>
</gene>
<keyword evidence="6" id="KW-0443">Lipid metabolism</keyword>
<evidence type="ECO:0000259" key="11">
    <source>
        <dbReference type="PROSITE" id="PS52004"/>
    </source>
</evidence>
<name>A0AAQ3QBP1_9LILI</name>
<evidence type="ECO:0000256" key="1">
    <source>
        <dbReference type="ARBA" id="ARBA00008467"/>
    </source>
</evidence>
<dbReference type="InterPro" id="IPR020841">
    <property type="entry name" value="PKS_Beta-ketoAc_synthase_dom"/>
</dbReference>
<dbReference type="SMART" id="SM00825">
    <property type="entry name" value="PKS_KS"/>
    <property type="match status" value="1"/>
</dbReference>
<dbReference type="Gene3D" id="3.40.47.10">
    <property type="match status" value="1"/>
</dbReference>
<comment type="similarity">
    <text evidence="1 9">Belongs to the thiolase-like superfamily. Beta-ketoacyl-ACP synthases family.</text>
</comment>
<evidence type="ECO:0000256" key="10">
    <source>
        <dbReference type="SAM" id="SignalP"/>
    </source>
</evidence>
<dbReference type="InterPro" id="IPR018201">
    <property type="entry name" value="Ketoacyl_synth_AS"/>
</dbReference>
<proteinExistence type="inferred from homology"/>
<dbReference type="InterPro" id="IPR014031">
    <property type="entry name" value="Ketoacyl_synth_C"/>
</dbReference>
<keyword evidence="7" id="KW-0275">Fatty acid biosynthesis</keyword>
<evidence type="ECO:0000256" key="7">
    <source>
        <dbReference type="ARBA" id="ARBA00023160"/>
    </source>
</evidence>
<protein>
    <recommendedName>
        <fullName evidence="2">beta-ketoacyl-[acyl-carrier-protein] synthase I</fullName>
        <ecNumber evidence="2">2.3.1.41</ecNumber>
    </recommendedName>
</protein>
<feature type="domain" description="Ketosynthase family 3 (KS3)" evidence="11">
    <location>
        <begin position="142"/>
        <end position="552"/>
    </location>
</feature>
<evidence type="ECO:0000256" key="2">
    <source>
        <dbReference type="ARBA" id="ARBA00013191"/>
    </source>
</evidence>